<accession>A0A174SEM9</accession>
<gene>
    <name evidence="1" type="primary">trxB_4</name>
    <name evidence="1" type="ORF">ERS852411_03763</name>
</gene>
<evidence type="ECO:0000313" key="1">
    <source>
        <dbReference type="EMBL" id="CUP92979.1"/>
    </source>
</evidence>
<name>A0A174SEM9_FLAPL</name>
<organism evidence="1 2">
    <name type="scientific">Flavonifractor plautii</name>
    <name type="common">Fusobacterium plautii</name>
    <dbReference type="NCBI Taxonomy" id="292800"/>
    <lineage>
        <taxon>Bacteria</taxon>
        <taxon>Bacillati</taxon>
        <taxon>Bacillota</taxon>
        <taxon>Clostridia</taxon>
        <taxon>Eubacteriales</taxon>
        <taxon>Oscillospiraceae</taxon>
        <taxon>Flavonifractor</taxon>
    </lineage>
</organism>
<dbReference type="AlphaFoldDB" id="A0A174SEM9"/>
<sequence length="47" mass="4946">MPGVFAVGDARTKAVRQIVTAVADGAVAAHYAEEFLLEDAVKDKNLS</sequence>
<reference evidence="1 2" key="1">
    <citation type="submission" date="2015-09" db="EMBL/GenBank/DDBJ databases">
        <authorList>
            <consortium name="Pathogen Informatics"/>
        </authorList>
    </citation>
    <scope>NUCLEOTIDE SEQUENCE [LARGE SCALE GENOMIC DNA]</scope>
    <source>
        <strain evidence="1 2">2789STDY5608854</strain>
    </source>
</reference>
<dbReference type="SUPFAM" id="SSF51905">
    <property type="entry name" value="FAD/NAD(P)-binding domain"/>
    <property type="match status" value="1"/>
</dbReference>
<evidence type="ECO:0000313" key="2">
    <source>
        <dbReference type="Proteomes" id="UP000095746"/>
    </source>
</evidence>
<protein>
    <submittedName>
        <fullName evidence="1">Thioredoxin reductase</fullName>
        <ecNumber evidence="1">1.8.1.9</ecNumber>
    </submittedName>
</protein>
<dbReference type="InterPro" id="IPR036188">
    <property type="entry name" value="FAD/NAD-bd_sf"/>
</dbReference>
<dbReference type="EMBL" id="CYZT01000570">
    <property type="protein sequence ID" value="CUP92979.1"/>
    <property type="molecule type" value="Genomic_DNA"/>
</dbReference>
<dbReference type="GO" id="GO:0004791">
    <property type="term" value="F:thioredoxin-disulfide reductase (NADPH) activity"/>
    <property type="evidence" value="ECO:0007669"/>
    <property type="project" value="UniProtKB-EC"/>
</dbReference>
<proteinExistence type="predicted"/>
<dbReference type="EC" id="1.8.1.9" evidence="1"/>
<dbReference type="Gene3D" id="3.50.50.60">
    <property type="entry name" value="FAD/NAD(P)-binding domain"/>
    <property type="match status" value="1"/>
</dbReference>
<keyword evidence="1" id="KW-0560">Oxidoreductase</keyword>
<dbReference type="Proteomes" id="UP000095746">
    <property type="component" value="Unassembled WGS sequence"/>
</dbReference>